<dbReference type="Proteomes" id="UP000499080">
    <property type="component" value="Unassembled WGS sequence"/>
</dbReference>
<organism evidence="1 2">
    <name type="scientific">Araneus ventricosus</name>
    <name type="common">Orbweaver spider</name>
    <name type="synonym">Epeira ventricosa</name>
    <dbReference type="NCBI Taxonomy" id="182803"/>
    <lineage>
        <taxon>Eukaryota</taxon>
        <taxon>Metazoa</taxon>
        <taxon>Ecdysozoa</taxon>
        <taxon>Arthropoda</taxon>
        <taxon>Chelicerata</taxon>
        <taxon>Arachnida</taxon>
        <taxon>Araneae</taxon>
        <taxon>Araneomorphae</taxon>
        <taxon>Entelegynae</taxon>
        <taxon>Araneoidea</taxon>
        <taxon>Araneidae</taxon>
        <taxon>Araneus</taxon>
    </lineage>
</organism>
<protein>
    <submittedName>
        <fullName evidence="1">Uncharacterized protein</fullName>
    </submittedName>
</protein>
<sequence>MNSRNSVNSYDITTTWQTYHRISSEAVIHNHSTSQMAWWHSTLLHFLRPSTQTGRSGLLHTTRIHPLTASTIFDSLLLRFPQRDTDPKPPPPHTLTYCLSVTRIVAAKLSHLRRSL</sequence>
<dbReference type="EMBL" id="BGPR01000079">
    <property type="protein sequence ID" value="GBL91395.1"/>
    <property type="molecule type" value="Genomic_DNA"/>
</dbReference>
<dbReference type="AlphaFoldDB" id="A0A4Y2BJ53"/>
<name>A0A4Y2BJ53_ARAVE</name>
<comment type="caution">
    <text evidence="1">The sequence shown here is derived from an EMBL/GenBank/DDBJ whole genome shotgun (WGS) entry which is preliminary data.</text>
</comment>
<reference evidence="1 2" key="1">
    <citation type="journal article" date="2019" name="Sci. Rep.">
        <title>Orb-weaving spider Araneus ventricosus genome elucidates the spidroin gene catalogue.</title>
        <authorList>
            <person name="Kono N."/>
            <person name="Nakamura H."/>
            <person name="Ohtoshi R."/>
            <person name="Moran D.A.P."/>
            <person name="Shinohara A."/>
            <person name="Yoshida Y."/>
            <person name="Fujiwara M."/>
            <person name="Mori M."/>
            <person name="Tomita M."/>
            <person name="Arakawa K."/>
        </authorList>
    </citation>
    <scope>NUCLEOTIDE SEQUENCE [LARGE SCALE GENOMIC DNA]</scope>
</reference>
<accession>A0A4Y2BJ53</accession>
<evidence type="ECO:0000313" key="1">
    <source>
        <dbReference type="EMBL" id="GBL91395.1"/>
    </source>
</evidence>
<gene>
    <name evidence="1" type="ORF">AVEN_136908_1</name>
</gene>
<evidence type="ECO:0000313" key="2">
    <source>
        <dbReference type="Proteomes" id="UP000499080"/>
    </source>
</evidence>
<keyword evidence="2" id="KW-1185">Reference proteome</keyword>
<proteinExistence type="predicted"/>